<keyword evidence="5" id="KW-1185">Reference proteome</keyword>
<feature type="transmembrane region" description="Helical" evidence="2">
    <location>
        <begin position="152"/>
        <end position="170"/>
    </location>
</feature>
<dbReference type="EMBL" id="JAPJDO010000055">
    <property type="protein sequence ID" value="MCX2941034.1"/>
    <property type="molecule type" value="Genomic_DNA"/>
</dbReference>
<evidence type="ECO:0000313" key="4">
    <source>
        <dbReference type="EMBL" id="MCX2941034.1"/>
    </source>
</evidence>
<feature type="transmembrane region" description="Helical" evidence="2">
    <location>
        <begin position="101"/>
        <end position="121"/>
    </location>
</feature>
<dbReference type="InterPro" id="IPR036938">
    <property type="entry name" value="PAP2/HPO_sf"/>
</dbReference>
<dbReference type="RefSeq" id="WP_266000908.1">
    <property type="nucleotide sequence ID" value="NZ_JAPJDN010000055.1"/>
</dbReference>
<feature type="transmembrane region" description="Helical" evidence="2">
    <location>
        <begin position="177"/>
        <end position="198"/>
    </location>
</feature>
<evidence type="ECO:0000313" key="5">
    <source>
        <dbReference type="Proteomes" id="UP001300745"/>
    </source>
</evidence>
<feature type="transmembrane region" description="Helical" evidence="2">
    <location>
        <begin position="204"/>
        <end position="223"/>
    </location>
</feature>
<keyword evidence="2" id="KW-0812">Transmembrane</keyword>
<evidence type="ECO:0000256" key="2">
    <source>
        <dbReference type="SAM" id="Phobius"/>
    </source>
</evidence>
<evidence type="ECO:0000259" key="3">
    <source>
        <dbReference type="Pfam" id="PF01569"/>
    </source>
</evidence>
<evidence type="ECO:0000256" key="1">
    <source>
        <dbReference type="SAM" id="MobiDB-lite"/>
    </source>
</evidence>
<comment type="caution">
    <text evidence="4">The sequence shown here is derived from an EMBL/GenBank/DDBJ whole genome shotgun (WGS) entry which is preliminary data.</text>
</comment>
<accession>A0ABT3SPG0</accession>
<dbReference type="Gene3D" id="1.20.144.10">
    <property type="entry name" value="Phosphatidic acid phosphatase type 2/haloperoxidase"/>
    <property type="match status" value="1"/>
</dbReference>
<gene>
    <name evidence="4" type="ORF">ORI27_30535</name>
</gene>
<dbReference type="InterPro" id="IPR000326">
    <property type="entry name" value="PAP2/HPO"/>
</dbReference>
<dbReference type="Proteomes" id="UP001300745">
    <property type="component" value="Unassembled WGS sequence"/>
</dbReference>
<keyword evidence="2" id="KW-0472">Membrane</keyword>
<dbReference type="SUPFAM" id="SSF48317">
    <property type="entry name" value="Acid phosphatase/Vanadium-dependent haloperoxidase"/>
    <property type="match status" value="1"/>
</dbReference>
<reference evidence="4 5" key="1">
    <citation type="submission" date="2022-11" db="EMBL/GenBank/DDBJ databases">
        <title>Mycobacterium sp. nov.</title>
        <authorList>
            <person name="Papic B."/>
            <person name="Spicic S."/>
            <person name="Duvnjak S."/>
        </authorList>
    </citation>
    <scope>NUCLEOTIDE SEQUENCE [LARGE SCALE GENOMIC DNA]</scope>
    <source>
        <strain evidence="4 5">CVI_P4</strain>
    </source>
</reference>
<organism evidence="4 5">
    <name type="scientific">Mycobacterium pinniadriaticum</name>
    <dbReference type="NCBI Taxonomy" id="2994102"/>
    <lineage>
        <taxon>Bacteria</taxon>
        <taxon>Bacillati</taxon>
        <taxon>Actinomycetota</taxon>
        <taxon>Actinomycetes</taxon>
        <taxon>Mycobacteriales</taxon>
        <taxon>Mycobacteriaceae</taxon>
        <taxon>Mycobacterium</taxon>
    </lineage>
</organism>
<dbReference type="Pfam" id="PF01569">
    <property type="entry name" value="PAP2"/>
    <property type="match status" value="1"/>
</dbReference>
<feature type="domain" description="Phosphatidic acid phosphatase type 2/haloperoxidase" evidence="3">
    <location>
        <begin position="105"/>
        <end position="218"/>
    </location>
</feature>
<proteinExistence type="predicted"/>
<sequence length="250" mass="25515">MTALSAVAVVLGALALLIGGRWALVLLSAGLFSLLAAFAVGLNAEWLAGLDTSVADWFVAHRSAQWRVDADGAFGAFGRPGYVASVALIGGALLSLRARSAVPAVLVVGSVGVGVVVEQMLKMAVRRASTTVAELQGLRLDDYEHTFPSGHVTGSAALLGMLAVCVGAGCSRAAKAALAVLAAAGVLFVAFLALYTKAHTFTDVIGGMILGGAIVSLGAAILGEFTPKDHRVRESQVRPPSQRMAGRVPV</sequence>
<feature type="region of interest" description="Disordered" evidence="1">
    <location>
        <begin position="231"/>
        <end position="250"/>
    </location>
</feature>
<protein>
    <submittedName>
        <fullName evidence="4">Phosphatase PAP2 family protein</fullName>
    </submittedName>
</protein>
<name>A0ABT3SPG0_9MYCO</name>
<keyword evidence="2" id="KW-1133">Transmembrane helix</keyword>